<dbReference type="Gene3D" id="1.10.287.110">
    <property type="entry name" value="DnaJ domain"/>
    <property type="match status" value="1"/>
</dbReference>
<keyword evidence="1" id="KW-0143">Chaperone</keyword>
<evidence type="ECO:0000259" key="7">
    <source>
        <dbReference type="PROSITE" id="PS50076"/>
    </source>
</evidence>
<dbReference type="SMART" id="SM00271">
    <property type="entry name" value="DnaJ"/>
    <property type="match status" value="1"/>
</dbReference>
<dbReference type="PANTHER" id="PTHR44360:SF1">
    <property type="entry name" value="DNAJ HOMOLOG SUBFAMILY B MEMBER 9"/>
    <property type="match status" value="1"/>
</dbReference>
<dbReference type="InterPro" id="IPR001623">
    <property type="entry name" value="DnaJ_domain"/>
</dbReference>
<dbReference type="Pfam" id="PF00226">
    <property type="entry name" value="DnaJ"/>
    <property type="match status" value="1"/>
</dbReference>
<dbReference type="Proteomes" id="UP000038045">
    <property type="component" value="Unplaced"/>
</dbReference>
<evidence type="ECO:0000313" key="9">
    <source>
        <dbReference type="WBParaSite" id="PTRK_0000569200.1"/>
    </source>
</evidence>
<dbReference type="CDD" id="cd06257">
    <property type="entry name" value="DnaJ"/>
    <property type="match status" value="1"/>
</dbReference>
<feature type="region of interest" description="Disordered" evidence="6">
    <location>
        <begin position="137"/>
        <end position="165"/>
    </location>
</feature>
<sequence length="195" mass="21913">MARDTKYYDLLEVSPEASEGEIKKAYRKMALKYHPDKNPTGGEKFKEITKAYDVLSDPQKKKQYDLGGYSSFSSDSTQPFTGDHFDFNDLFGGGFGGSFGGPRTRVYTTGFSTTHVDVGDLFDIFFNNGARFRGANHGMNDRRYQGGSRATRQENSDNTEDSDEQSSYTANIAKISLFMLFFDIVMRLLASLMRA</sequence>
<evidence type="ECO:0000256" key="1">
    <source>
        <dbReference type="ARBA" id="ARBA00023186"/>
    </source>
</evidence>
<feature type="domain" description="J" evidence="7">
    <location>
        <begin position="6"/>
        <end position="68"/>
    </location>
</feature>
<dbReference type="PROSITE" id="PS50076">
    <property type="entry name" value="DNAJ_2"/>
    <property type="match status" value="1"/>
</dbReference>
<dbReference type="STRING" id="131310.A0A0N4ZDN2"/>
<dbReference type="PROSITE" id="PS00636">
    <property type="entry name" value="DNAJ_1"/>
    <property type="match status" value="1"/>
</dbReference>
<dbReference type="InterPro" id="IPR018253">
    <property type="entry name" value="DnaJ_domain_CS"/>
</dbReference>
<dbReference type="InterPro" id="IPR036869">
    <property type="entry name" value="J_dom_sf"/>
</dbReference>
<evidence type="ECO:0000256" key="2">
    <source>
        <dbReference type="ARBA" id="ARBA00040158"/>
    </source>
</evidence>
<comment type="function">
    <text evidence="4">Co-chaperone for Hsp70 protein HSPA5/BiP that acts as a key repressor of the ERN1/IRE1-mediated unfolded protein response (UPR). J domain-containing co-chaperones stimulate the ATPase activity of Hsp70 proteins and are required for efficient substrate recognition by Hsp70 proteins. In the unstressed endoplasmic reticulum, interacts with the luminal region of ERN1/IRE1 and selectively recruits HSPA5/BiP: HSPA5/BiP disrupts the dimerization of the active ERN1/IRE1 luminal region, thereby inactivating ERN1/IRE1. Also involved in endoplasmic reticulum-associated degradation (ERAD) of misfolded proteins. Required for survival of B-cell progenitors and normal antibody production.</text>
</comment>
<evidence type="ECO:0000256" key="6">
    <source>
        <dbReference type="SAM" id="MobiDB-lite"/>
    </source>
</evidence>
<dbReference type="GO" id="GO:0051087">
    <property type="term" value="F:protein-folding chaperone binding"/>
    <property type="evidence" value="ECO:0007669"/>
    <property type="project" value="TreeGrafter"/>
</dbReference>
<protein>
    <recommendedName>
        <fullName evidence="2">DnaJ homolog subfamily B member 9</fullName>
    </recommendedName>
    <alternativeName>
        <fullName evidence="3">Endoplasmic reticulum DNA J domain-containing protein 4</fullName>
    </alternativeName>
</protein>
<evidence type="ECO:0000313" key="8">
    <source>
        <dbReference type="Proteomes" id="UP000038045"/>
    </source>
</evidence>
<dbReference type="GO" id="GO:0036503">
    <property type="term" value="P:ERAD pathway"/>
    <property type="evidence" value="ECO:0007669"/>
    <property type="project" value="TreeGrafter"/>
</dbReference>
<dbReference type="GO" id="GO:0005783">
    <property type="term" value="C:endoplasmic reticulum"/>
    <property type="evidence" value="ECO:0007669"/>
    <property type="project" value="TreeGrafter"/>
</dbReference>
<evidence type="ECO:0000256" key="5">
    <source>
        <dbReference type="ARBA" id="ARBA00046365"/>
    </source>
</evidence>
<organism evidence="8 9">
    <name type="scientific">Parastrongyloides trichosuri</name>
    <name type="common">Possum-specific nematode worm</name>
    <dbReference type="NCBI Taxonomy" id="131310"/>
    <lineage>
        <taxon>Eukaryota</taxon>
        <taxon>Metazoa</taxon>
        <taxon>Ecdysozoa</taxon>
        <taxon>Nematoda</taxon>
        <taxon>Chromadorea</taxon>
        <taxon>Rhabditida</taxon>
        <taxon>Tylenchina</taxon>
        <taxon>Panagrolaimomorpha</taxon>
        <taxon>Strongyloidoidea</taxon>
        <taxon>Strongyloididae</taxon>
        <taxon>Parastrongyloides</taxon>
    </lineage>
</organism>
<dbReference type="WBParaSite" id="PTRK_0000569200.1">
    <property type="protein sequence ID" value="PTRK_0000569200.1"/>
    <property type="gene ID" value="PTRK_0000569200"/>
</dbReference>
<dbReference type="SUPFAM" id="SSF46565">
    <property type="entry name" value="Chaperone J-domain"/>
    <property type="match status" value="1"/>
</dbReference>
<evidence type="ECO:0000256" key="3">
    <source>
        <dbReference type="ARBA" id="ARBA00041533"/>
    </source>
</evidence>
<dbReference type="GO" id="GO:0051787">
    <property type="term" value="F:misfolded protein binding"/>
    <property type="evidence" value="ECO:0007669"/>
    <property type="project" value="TreeGrafter"/>
</dbReference>
<dbReference type="PRINTS" id="PR00625">
    <property type="entry name" value="JDOMAIN"/>
</dbReference>
<evidence type="ECO:0000256" key="4">
    <source>
        <dbReference type="ARBA" id="ARBA00045428"/>
    </source>
</evidence>
<proteinExistence type="predicted"/>
<name>A0A0N4ZDN2_PARTI</name>
<reference evidence="9" key="1">
    <citation type="submission" date="2017-02" db="UniProtKB">
        <authorList>
            <consortium name="WormBaseParasite"/>
        </authorList>
    </citation>
    <scope>IDENTIFICATION</scope>
</reference>
<dbReference type="PANTHER" id="PTHR44360">
    <property type="entry name" value="DNAJ HOMOLOG SUBFAMILY B MEMBER 9"/>
    <property type="match status" value="1"/>
</dbReference>
<keyword evidence="8" id="KW-1185">Reference proteome</keyword>
<dbReference type="InterPro" id="IPR051948">
    <property type="entry name" value="Hsp70_co-chaperone_J-domain"/>
</dbReference>
<accession>A0A0N4ZDN2</accession>
<comment type="subunit">
    <text evidence="5">Interacts with HSPA5/BiP; interaction is direct. Interacts with ERN1/IRE1 (via the luminal region). Interacts with DERL1.</text>
</comment>
<dbReference type="AlphaFoldDB" id="A0A0N4ZDN2"/>